<feature type="transmembrane region" description="Helical" evidence="1">
    <location>
        <begin position="6"/>
        <end position="24"/>
    </location>
</feature>
<dbReference type="KEGG" id="aac:Aaci_1537"/>
<dbReference type="Proteomes" id="UP000001917">
    <property type="component" value="Chromosome"/>
</dbReference>
<reference evidence="2 3" key="2">
    <citation type="journal article" date="2010" name="Stand. Genomic Sci.">
        <title>Complete genome sequence of Alicyclobacillus acidocaldarius type strain (104-IA).</title>
        <authorList>
            <person name="Mavromatis K."/>
            <person name="Sikorski J."/>
            <person name="Lapidus A."/>
            <person name="Glavina Del Rio T."/>
            <person name="Copeland A."/>
            <person name="Tice H."/>
            <person name="Cheng J.F."/>
            <person name="Lucas S."/>
            <person name="Chen F."/>
            <person name="Nolan M."/>
            <person name="Bruce D."/>
            <person name="Goodwin L."/>
            <person name="Pitluck S."/>
            <person name="Ivanova N."/>
            <person name="Ovchinnikova G."/>
            <person name="Pati A."/>
            <person name="Chen A."/>
            <person name="Palaniappan K."/>
            <person name="Land M."/>
            <person name="Hauser L."/>
            <person name="Chang Y.J."/>
            <person name="Jeffries C.D."/>
            <person name="Chain P."/>
            <person name="Meincke L."/>
            <person name="Sims D."/>
            <person name="Chertkov O."/>
            <person name="Han C."/>
            <person name="Brettin T."/>
            <person name="Detter J.C."/>
            <person name="Wahrenburg C."/>
            <person name="Rohde M."/>
            <person name="Pukall R."/>
            <person name="Goker M."/>
            <person name="Bristow J."/>
            <person name="Eisen J.A."/>
            <person name="Markowitz V."/>
            <person name="Hugenholtz P."/>
            <person name="Klenk H.P."/>
            <person name="Kyrpides N.C."/>
        </authorList>
    </citation>
    <scope>NUCLEOTIDE SEQUENCE [LARGE SCALE GENOMIC DNA]</scope>
    <source>
        <strain evidence="3">ATCC 27009 / DSM 446 / BCRC 14685 / JCM 5260 / KCTC 1825 / NBRC 15652 / NCIMB 11725 / NRRL B-14509 / 104-IA</strain>
    </source>
</reference>
<keyword evidence="1" id="KW-0812">Transmembrane</keyword>
<sequence length="73" mass="8452">MNTFYIFLGVLSGLFLIFSLVVARKKPVKRDFANSFFFTLVTFFIAVHPTQLFTLSILLAVLTLYNVYIILKR</sequence>
<feature type="transmembrane region" description="Helical" evidence="1">
    <location>
        <begin position="31"/>
        <end position="47"/>
    </location>
</feature>
<evidence type="ECO:0000256" key="1">
    <source>
        <dbReference type="SAM" id="Phobius"/>
    </source>
</evidence>
<evidence type="ECO:0000313" key="3">
    <source>
        <dbReference type="Proteomes" id="UP000001917"/>
    </source>
</evidence>
<keyword evidence="1" id="KW-1133">Transmembrane helix</keyword>
<dbReference type="EMBL" id="CP001727">
    <property type="protein sequence ID" value="ACV58553.1"/>
    <property type="molecule type" value="Genomic_DNA"/>
</dbReference>
<protein>
    <submittedName>
        <fullName evidence="2">Uncharacterized protein</fullName>
    </submittedName>
</protein>
<proteinExistence type="predicted"/>
<keyword evidence="3" id="KW-1185">Reference proteome</keyword>
<name>C8WWT1_ALIAD</name>
<gene>
    <name evidence="2" type="ordered locus">Aaci_1537</name>
</gene>
<feature type="transmembrane region" description="Helical" evidence="1">
    <location>
        <begin position="53"/>
        <end position="71"/>
    </location>
</feature>
<keyword evidence="1" id="KW-0472">Membrane</keyword>
<accession>C8WWT1</accession>
<evidence type="ECO:0000313" key="2">
    <source>
        <dbReference type="EMBL" id="ACV58553.1"/>
    </source>
</evidence>
<organism evidence="2 3">
    <name type="scientific">Alicyclobacillus acidocaldarius subsp. acidocaldarius (strain ATCC 27009 / DSM 446 / BCRC 14685 / JCM 5260 / KCTC 1825 / NBRC 15652 / NCIMB 11725 / NRRL B-14509 / 104-IA)</name>
    <name type="common">Bacillus acidocaldarius</name>
    <dbReference type="NCBI Taxonomy" id="521098"/>
    <lineage>
        <taxon>Bacteria</taxon>
        <taxon>Bacillati</taxon>
        <taxon>Bacillota</taxon>
        <taxon>Bacilli</taxon>
        <taxon>Bacillales</taxon>
        <taxon>Alicyclobacillaceae</taxon>
        <taxon>Alicyclobacillus</taxon>
    </lineage>
</organism>
<dbReference type="HOGENOM" id="CLU_2696307_0_0_9"/>
<dbReference type="AlphaFoldDB" id="C8WWT1"/>
<reference evidence="3" key="1">
    <citation type="submission" date="2009-09" db="EMBL/GenBank/DDBJ databases">
        <title>The complete chromosome of Alicyclobacillus acidocaldarius subsp. acidocaldarius DSM 446.</title>
        <authorList>
            <consortium name="US DOE Joint Genome Institute (JGI-PGF)"/>
            <person name="Lucas S."/>
            <person name="Copeland A."/>
            <person name="Lapidus A."/>
            <person name="Glavina del Rio T."/>
            <person name="Dalin E."/>
            <person name="Tice H."/>
            <person name="Bruce D."/>
            <person name="Goodwin L."/>
            <person name="Pitluck S."/>
            <person name="Kyrpides N."/>
            <person name="Mavromatis K."/>
            <person name="Ivanova N."/>
            <person name="Ovchinnikova G."/>
            <person name="Chertkov O."/>
            <person name="Sims D."/>
            <person name="Brettin T."/>
            <person name="Detter J.C."/>
            <person name="Han C."/>
            <person name="Larimer F."/>
            <person name="Land M."/>
            <person name="Hauser L."/>
            <person name="Markowitz V."/>
            <person name="Cheng J.-F."/>
            <person name="Hugenholtz P."/>
            <person name="Woyke T."/>
            <person name="Wu D."/>
            <person name="Pukall R."/>
            <person name="Klenk H.-P."/>
            <person name="Eisen J.A."/>
        </authorList>
    </citation>
    <scope>NUCLEOTIDE SEQUENCE [LARGE SCALE GENOMIC DNA]</scope>
    <source>
        <strain evidence="3">ATCC 27009 / DSM 446 / BCRC 14685 / JCM 5260 / KCTC 1825 / NBRC 15652 / NCIMB 11725 / NRRL B-14509 / 104-IA</strain>
    </source>
</reference>